<dbReference type="Proteomes" id="UP000751190">
    <property type="component" value="Unassembled WGS sequence"/>
</dbReference>
<evidence type="ECO:0000313" key="1">
    <source>
        <dbReference type="EMBL" id="KAG8457654.1"/>
    </source>
</evidence>
<name>A0A8J5X7Z0_DIALT</name>
<sequence length="67" mass="7005">MKVCGEDDEEEAALLSARLAPLVSGARLRALVCATPLATVELDLTADTTDGSLAGLGERLPALRQLR</sequence>
<evidence type="ECO:0000313" key="2">
    <source>
        <dbReference type="Proteomes" id="UP000751190"/>
    </source>
</evidence>
<dbReference type="AlphaFoldDB" id="A0A8J5X7Z0"/>
<reference evidence="1" key="1">
    <citation type="submission" date="2021-05" db="EMBL/GenBank/DDBJ databases">
        <title>The genome of the haptophyte Pavlova lutheri (Diacronema luteri, Pavlovales) - a model for lipid biosynthesis in eukaryotic algae.</title>
        <authorList>
            <person name="Hulatt C.J."/>
            <person name="Posewitz M.C."/>
        </authorList>
    </citation>
    <scope>NUCLEOTIDE SEQUENCE</scope>
    <source>
        <strain evidence="1">NIVA-4/92</strain>
    </source>
</reference>
<gene>
    <name evidence="1" type="ORF">KFE25_002318</name>
</gene>
<dbReference type="EMBL" id="JAGTXO010000066">
    <property type="protein sequence ID" value="KAG8457654.1"/>
    <property type="molecule type" value="Genomic_DNA"/>
</dbReference>
<proteinExistence type="predicted"/>
<comment type="caution">
    <text evidence="1">The sequence shown here is derived from an EMBL/GenBank/DDBJ whole genome shotgun (WGS) entry which is preliminary data.</text>
</comment>
<protein>
    <submittedName>
        <fullName evidence="1">Uncharacterized protein</fullName>
    </submittedName>
</protein>
<keyword evidence="2" id="KW-1185">Reference proteome</keyword>
<accession>A0A8J5X7Z0</accession>
<organism evidence="1 2">
    <name type="scientific">Diacronema lutheri</name>
    <name type="common">Unicellular marine alga</name>
    <name type="synonym">Monochrysis lutheri</name>
    <dbReference type="NCBI Taxonomy" id="2081491"/>
    <lineage>
        <taxon>Eukaryota</taxon>
        <taxon>Haptista</taxon>
        <taxon>Haptophyta</taxon>
        <taxon>Pavlovophyceae</taxon>
        <taxon>Pavlovales</taxon>
        <taxon>Pavlovaceae</taxon>
        <taxon>Diacronema</taxon>
    </lineage>
</organism>